<evidence type="ECO:0000256" key="1">
    <source>
        <dbReference type="SAM" id="Phobius"/>
    </source>
</evidence>
<dbReference type="EMBL" id="JAVFWL010000003">
    <property type="protein sequence ID" value="KAK6741818.1"/>
    <property type="molecule type" value="Genomic_DNA"/>
</dbReference>
<name>A0ABR1CVV5_NECAM</name>
<feature type="transmembrane region" description="Helical" evidence="1">
    <location>
        <begin position="60"/>
        <end position="79"/>
    </location>
</feature>
<evidence type="ECO:0000313" key="2">
    <source>
        <dbReference type="EMBL" id="KAK6741818.1"/>
    </source>
</evidence>
<protein>
    <submittedName>
        <fullName evidence="2">Uncharacterized protein</fullName>
    </submittedName>
</protein>
<evidence type="ECO:0000313" key="3">
    <source>
        <dbReference type="Proteomes" id="UP001303046"/>
    </source>
</evidence>
<comment type="caution">
    <text evidence="2">The sequence shown here is derived from an EMBL/GenBank/DDBJ whole genome shotgun (WGS) entry which is preliminary data.</text>
</comment>
<keyword evidence="1" id="KW-1133">Transmembrane helix</keyword>
<reference evidence="2 3" key="1">
    <citation type="submission" date="2023-08" db="EMBL/GenBank/DDBJ databases">
        <title>A Necator americanus chromosomal reference genome.</title>
        <authorList>
            <person name="Ilik V."/>
            <person name="Petrzelkova K.J."/>
            <person name="Pardy F."/>
            <person name="Fuh T."/>
            <person name="Niatou-Singa F.S."/>
            <person name="Gouil Q."/>
            <person name="Baker L."/>
            <person name="Ritchie M.E."/>
            <person name="Jex A.R."/>
            <person name="Gazzola D."/>
            <person name="Li H."/>
            <person name="Toshio Fujiwara R."/>
            <person name="Zhan B."/>
            <person name="Aroian R.V."/>
            <person name="Pafco B."/>
            <person name="Schwarz E.M."/>
        </authorList>
    </citation>
    <scope>NUCLEOTIDE SEQUENCE [LARGE SCALE GENOMIC DNA]</scope>
    <source>
        <strain evidence="2 3">Aroian</strain>
        <tissue evidence="2">Whole animal</tissue>
    </source>
</reference>
<keyword evidence="1" id="KW-0812">Transmembrane</keyword>
<keyword evidence="3" id="KW-1185">Reference proteome</keyword>
<keyword evidence="1" id="KW-0472">Membrane</keyword>
<sequence length="82" mass="8951">MSVPKGEDLMEDIATTSSEKPTLADVEKWDAHVLLAVAKQKLRNEKGSKHTYVGHSRTHLLVFSLMLMQLMMAVVGGGADSL</sequence>
<accession>A0ABR1CVV5</accession>
<organism evidence="2 3">
    <name type="scientific">Necator americanus</name>
    <name type="common">Human hookworm</name>
    <dbReference type="NCBI Taxonomy" id="51031"/>
    <lineage>
        <taxon>Eukaryota</taxon>
        <taxon>Metazoa</taxon>
        <taxon>Ecdysozoa</taxon>
        <taxon>Nematoda</taxon>
        <taxon>Chromadorea</taxon>
        <taxon>Rhabditida</taxon>
        <taxon>Rhabditina</taxon>
        <taxon>Rhabditomorpha</taxon>
        <taxon>Strongyloidea</taxon>
        <taxon>Ancylostomatidae</taxon>
        <taxon>Bunostominae</taxon>
        <taxon>Necator</taxon>
    </lineage>
</organism>
<dbReference type="Proteomes" id="UP001303046">
    <property type="component" value="Unassembled WGS sequence"/>
</dbReference>
<proteinExistence type="predicted"/>
<gene>
    <name evidence="2" type="primary">Necator_chrIII.g10360</name>
    <name evidence="2" type="ORF">RB195_009595</name>
</gene>